<reference evidence="2" key="1">
    <citation type="journal article" date="2020" name="mSystems">
        <title>Genome- and Community-Level Interaction Insights into Carbon Utilization and Element Cycling Functions of Hydrothermarchaeota in Hydrothermal Sediment.</title>
        <authorList>
            <person name="Zhou Z."/>
            <person name="Liu Y."/>
            <person name="Xu W."/>
            <person name="Pan J."/>
            <person name="Luo Z.H."/>
            <person name="Li M."/>
        </authorList>
    </citation>
    <scope>NUCLEOTIDE SEQUENCE [LARGE SCALE GENOMIC DNA]</scope>
    <source>
        <strain evidence="2">SpSt-418</strain>
    </source>
</reference>
<dbReference type="EMBL" id="DSRU01000164">
    <property type="protein sequence ID" value="HFM98295.1"/>
    <property type="molecule type" value="Genomic_DNA"/>
</dbReference>
<name>A0A7C3PF59_9CYAN</name>
<sequence>MGTLTLNQRHRIYRRAAERTGIHSPLLTALYRVQCKPRLADGETGLGISPAHQIALQQIMTFKQQVEVAASTLRALTSQLTVAGWKGKEIWDSVTGSYTDAFVQTVAQGFLAPANDVTAARLESCHANKLLDAYRQECQMPELPLDQSFLETVLLEFVAQVPVHYLSLPPQQAALLEAVRLWFKQDDRAQALAILLPNATAPVDDFEGDRALLRAIQPFAEEYAGYPHQREALLLLVQRWRQLATREQAIATLAVDRSPAVSPKTFDAALMTLIQQIPYRYEKKSEQRSALLESFQQWQQLETRGDAMIVLGVNPALFATETPDPDELAAAANLVDRALLDFFARLPATYQGTEQQRSALFQLAQRWYQLLDREQTIWFLARELNQQATTQHPDLPPLRPPEQSRLTRPSNWTPTNLQLDVPIVPGGDFLWADATQVGVFLPTNQASVDAIIEMAGAFQSVQDRLERSLRILYWYCPVIEGLGRGLADYFALGDAIAFYCPGYTAAQLYWFLDAWWLGGLGYSQQFPYLCFIDNRSYRARWYLDH</sequence>
<gene>
    <name evidence="2" type="ORF">ENR64_11165</name>
</gene>
<protein>
    <submittedName>
        <fullName evidence="2">Peptidase M15A</fullName>
    </submittedName>
</protein>
<feature type="region of interest" description="Disordered" evidence="1">
    <location>
        <begin position="390"/>
        <end position="411"/>
    </location>
</feature>
<accession>A0A7C3PF59</accession>
<proteinExistence type="predicted"/>
<comment type="caution">
    <text evidence="2">The sequence shown here is derived from an EMBL/GenBank/DDBJ whole genome shotgun (WGS) entry which is preliminary data.</text>
</comment>
<organism evidence="2">
    <name type="scientific">Oscillatoriales cyanobacterium SpSt-418</name>
    <dbReference type="NCBI Taxonomy" id="2282169"/>
    <lineage>
        <taxon>Bacteria</taxon>
        <taxon>Bacillati</taxon>
        <taxon>Cyanobacteriota</taxon>
        <taxon>Cyanophyceae</taxon>
        <taxon>Oscillatoriophycideae</taxon>
        <taxon>Oscillatoriales</taxon>
    </lineage>
</organism>
<dbReference type="AlphaFoldDB" id="A0A7C3PF59"/>
<evidence type="ECO:0000256" key="1">
    <source>
        <dbReference type="SAM" id="MobiDB-lite"/>
    </source>
</evidence>
<evidence type="ECO:0000313" key="2">
    <source>
        <dbReference type="EMBL" id="HFM98295.1"/>
    </source>
</evidence>